<dbReference type="Gene3D" id="3.30.160.60">
    <property type="entry name" value="Classic Zinc Finger"/>
    <property type="match status" value="4"/>
</dbReference>
<dbReference type="FunFam" id="3.30.160.60:FF:001289">
    <property type="entry name" value="Zinc finger protein 574"/>
    <property type="match status" value="1"/>
</dbReference>
<dbReference type="Pfam" id="PF00096">
    <property type="entry name" value="zf-C2H2"/>
    <property type="match status" value="2"/>
</dbReference>
<dbReference type="GO" id="GO:0000981">
    <property type="term" value="F:DNA-binding transcription factor activity, RNA polymerase II-specific"/>
    <property type="evidence" value="ECO:0007669"/>
    <property type="project" value="TreeGrafter"/>
</dbReference>
<dbReference type="PANTHER" id="PTHR24388:SF54">
    <property type="entry name" value="PROTEIN ESCARGOT"/>
    <property type="match status" value="1"/>
</dbReference>
<dbReference type="AlphaFoldDB" id="A0AAW0Q9B6"/>
<keyword evidence="8" id="KW-0804">Transcription</keyword>
<dbReference type="EMBL" id="JBBPFD010000001">
    <property type="protein sequence ID" value="KAK7944485.1"/>
    <property type="molecule type" value="Genomic_DNA"/>
</dbReference>
<feature type="compositionally biased region" description="Acidic residues" evidence="11">
    <location>
        <begin position="152"/>
        <end position="161"/>
    </location>
</feature>
<dbReference type="GO" id="GO:0008270">
    <property type="term" value="F:zinc ion binding"/>
    <property type="evidence" value="ECO:0007669"/>
    <property type="project" value="UniProtKB-KW"/>
</dbReference>
<dbReference type="InterPro" id="IPR036236">
    <property type="entry name" value="Znf_C2H2_sf"/>
</dbReference>
<comment type="caution">
    <text evidence="13">The sequence shown here is derived from an EMBL/GenBank/DDBJ whole genome shotgun (WGS) entry which is preliminary data.</text>
</comment>
<evidence type="ECO:0000256" key="6">
    <source>
        <dbReference type="ARBA" id="ARBA00023015"/>
    </source>
</evidence>
<evidence type="ECO:0000256" key="7">
    <source>
        <dbReference type="ARBA" id="ARBA00023125"/>
    </source>
</evidence>
<dbReference type="Pfam" id="PF13894">
    <property type="entry name" value="zf-C2H2_4"/>
    <property type="match status" value="1"/>
</dbReference>
<feature type="compositionally biased region" description="Basic and acidic residues" evidence="11">
    <location>
        <begin position="118"/>
        <end position="128"/>
    </location>
</feature>
<keyword evidence="6" id="KW-0805">Transcription regulation</keyword>
<accession>A0AAW0Q9B6</accession>
<dbReference type="InterPro" id="IPR013087">
    <property type="entry name" value="Znf_C2H2_type"/>
</dbReference>
<dbReference type="GO" id="GO:0005634">
    <property type="term" value="C:nucleus"/>
    <property type="evidence" value="ECO:0007669"/>
    <property type="project" value="UniProtKB-SubCell"/>
</dbReference>
<proteinExistence type="predicted"/>
<dbReference type="FunFam" id="3.30.160.60:FF:002716">
    <property type="entry name" value="Zinc finger protein 212"/>
    <property type="match status" value="1"/>
</dbReference>
<keyword evidence="7" id="KW-0238">DNA-binding</keyword>
<evidence type="ECO:0000256" key="5">
    <source>
        <dbReference type="ARBA" id="ARBA00022833"/>
    </source>
</evidence>
<dbReference type="InterPro" id="IPR050527">
    <property type="entry name" value="Snail/Krueppel_Znf"/>
</dbReference>
<evidence type="ECO:0000256" key="2">
    <source>
        <dbReference type="ARBA" id="ARBA00022723"/>
    </source>
</evidence>
<keyword evidence="2" id="KW-0479">Metal-binding</keyword>
<dbReference type="Proteomes" id="UP001460270">
    <property type="component" value="Unassembled WGS sequence"/>
</dbReference>
<name>A0AAW0Q9B6_9GOBI</name>
<feature type="domain" description="C2H2-type" evidence="12">
    <location>
        <begin position="213"/>
        <end position="240"/>
    </location>
</feature>
<evidence type="ECO:0000256" key="8">
    <source>
        <dbReference type="ARBA" id="ARBA00023163"/>
    </source>
</evidence>
<keyword evidence="4 10" id="KW-0863">Zinc-finger</keyword>
<keyword evidence="3" id="KW-0677">Repeat</keyword>
<dbReference type="PROSITE" id="PS00028">
    <property type="entry name" value="ZINC_FINGER_C2H2_1"/>
    <property type="match status" value="4"/>
</dbReference>
<dbReference type="FunFam" id="3.30.160.60:FF:000065">
    <property type="entry name" value="B-cell CLL/lymphoma 6, member B"/>
    <property type="match status" value="1"/>
</dbReference>
<sequence>MSKTQTLRALVNERLSAAADEIFALFERTIAEYEQEVGLYKEQNQKKQELLDTTLRPKVVLLSRADDVVQIPLWNPDHALNHGINPVIKQEPKELSISHEEVNLKKLTPELPSVSVKNEGEEPQRENILDPEEEEGHTSDHDEDWGAPYNLSDEEETEGEDKETVSEDHCYQVKIRAEQAANTAEQNLCAEISLAVNNEDLPGTAAGTEQKKYQCFACEKRFRTKQEITLHERIHTGEKPFSCPFCEKTFAQKGSLQSHVRIHTGEKPFTCPTCNKAFAHKGNMRIHIRKHTGEKPFCCSICGKSFADPTTHKKHMESHANRDAKTTRRLNMLKALLY</sequence>
<feature type="domain" description="C2H2-type" evidence="12">
    <location>
        <begin position="297"/>
        <end position="324"/>
    </location>
</feature>
<feature type="domain" description="C2H2-type" evidence="12">
    <location>
        <begin position="241"/>
        <end position="268"/>
    </location>
</feature>
<dbReference type="GO" id="GO:0000978">
    <property type="term" value="F:RNA polymerase II cis-regulatory region sequence-specific DNA binding"/>
    <property type="evidence" value="ECO:0007669"/>
    <property type="project" value="TreeGrafter"/>
</dbReference>
<evidence type="ECO:0000256" key="11">
    <source>
        <dbReference type="SAM" id="MobiDB-lite"/>
    </source>
</evidence>
<keyword evidence="5" id="KW-0862">Zinc</keyword>
<keyword evidence="14" id="KW-1185">Reference proteome</keyword>
<evidence type="ECO:0000256" key="9">
    <source>
        <dbReference type="ARBA" id="ARBA00023242"/>
    </source>
</evidence>
<reference evidence="14" key="1">
    <citation type="submission" date="2024-04" db="EMBL/GenBank/DDBJ databases">
        <title>Salinicola lusitanus LLJ914,a marine bacterium isolated from the Okinawa Trough.</title>
        <authorList>
            <person name="Li J."/>
        </authorList>
    </citation>
    <scope>NUCLEOTIDE SEQUENCE [LARGE SCALE GENOMIC DNA]</scope>
</reference>
<keyword evidence="9" id="KW-0539">Nucleus</keyword>
<dbReference type="PROSITE" id="PS50157">
    <property type="entry name" value="ZINC_FINGER_C2H2_2"/>
    <property type="match status" value="4"/>
</dbReference>
<feature type="domain" description="C2H2-type" evidence="12">
    <location>
        <begin position="269"/>
        <end position="296"/>
    </location>
</feature>
<evidence type="ECO:0000313" key="13">
    <source>
        <dbReference type="EMBL" id="KAK7944485.1"/>
    </source>
</evidence>
<organism evidence="13 14">
    <name type="scientific">Mugilogobius chulae</name>
    <name type="common">yellowstripe goby</name>
    <dbReference type="NCBI Taxonomy" id="88201"/>
    <lineage>
        <taxon>Eukaryota</taxon>
        <taxon>Metazoa</taxon>
        <taxon>Chordata</taxon>
        <taxon>Craniata</taxon>
        <taxon>Vertebrata</taxon>
        <taxon>Euteleostomi</taxon>
        <taxon>Actinopterygii</taxon>
        <taxon>Neopterygii</taxon>
        <taxon>Teleostei</taxon>
        <taxon>Neoteleostei</taxon>
        <taxon>Acanthomorphata</taxon>
        <taxon>Gobiaria</taxon>
        <taxon>Gobiiformes</taxon>
        <taxon>Gobioidei</taxon>
        <taxon>Gobiidae</taxon>
        <taxon>Gobionellinae</taxon>
        <taxon>Mugilogobius</taxon>
    </lineage>
</organism>
<evidence type="ECO:0000256" key="3">
    <source>
        <dbReference type="ARBA" id="ARBA00022737"/>
    </source>
</evidence>
<protein>
    <recommendedName>
        <fullName evidence="12">C2H2-type domain-containing protein</fullName>
    </recommendedName>
</protein>
<dbReference type="SUPFAM" id="SSF57667">
    <property type="entry name" value="beta-beta-alpha zinc fingers"/>
    <property type="match status" value="2"/>
</dbReference>
<evidence type="ECO:0000259" key="12">
    <source>
        <dbReference type="PROSITE" id="PS50157"/>
    </source>
</evidence>
<evidence type="ECO:0000256" key="1">
    <source>
        <dbReference type="ARBA" id="ARBA00004123"/>
    </source>
</evidence>
<evidence type="ECO:0000256" key="10">
    <source>
        <dbReference type="PROSITE-ProRule" id="PRU00042"/>
    </source>
</evidence>
<evidence type="ECO:0000313" key="14">
    <source>
        <dbReference type="Proteomes" id="UP001460270"/>
    </source>
</evidence>
<feature type="region of interest" description="Disordered" evidence="11">
    <location>
        <begin position="106"/>
        <end position="166"/>
    </location>
</feature>
<gene>
    <name evidence="13" type="ORF">WMY93_000213</name>
</gene>
<evidence type="ECO:0000256" key="4">
    <source>
        <dbReference type="ARBA" id="ARBA00022771"/>
    </source>
</evidence>
<comment type="subcellular location">
    <subcellularLocation>
        <location evidence="1">Nucleus</location>
    </subcellularLocation>
</comment>
<dbReference type="PANTHER" id="PTHR24388">
    <property type="entry name" value="ZINC FINGER PROTEIN"/>
    <property type="match status" value="1"/>
</dbReference>
<feature type="compositionally biased region" description="Acidic residues" evidence="11">
    <location>
        <begin position="129"/>
        <end position="145"/>
    </location>
</feature>
<dbReference type="SMART" id="SM00355">
    <property type="entry name" value="ZnF_C2H2"/>
    <property type="match status" value="4"/>
</dbReference>